<organism evidence="19 20">
    <name type="scientific">Zostera marina</name>
    <name type="common">Eelgrass</name>
    <dbReference type="NCBI Taxonomy" id="29655"/>
    <lineage>
        <taxon>Eukaryota</taxon>
        <taxon>Viridiplantae</taxon>
        <taxon>Streptophyta</taxon>
        <taxon>Embryophyta</taxon>
        <taxon>Tracheophyta</taxon>
        <taxon>Spermatophyta</taxon>
        <taxon>Magnoliopsida</taxon>
        <taxon>Liliopsida</taxon>
        <taxon>Zosteraceae</taxon>
        <taxon>Zostera</taxon>
    </lineage>
</organism>
<reference evidence="20" key="1">
    <citation type="journal article" date="2016" name="Nature">
        <title>The genome of the seagrass Zostera marina reveals angiosperm adaptation to the sea.</title>
        <authorList>
            <person name="Olsen J.L."/>
            <person name="Rouze P."/>
            <person name="Verhelst B."/>
            <person name="Lin Y.-C."/>
            <person name="Bayer T."/>
            <person name="Collen J."/>
            <person name="Dattolo E."/>
            <person name="De Paoli E."/>
            <person name="Dittami S."/>
            <person name="Maumus F."/>
            <person name="Michel G."/>
            <person name="Kersting A."/>
            <person name="Lauritano C."/>
            <person name="Lohaus R."/>
            <person name="Toepel M."/>
            <person name="Tonon T."/>
            <person name="Vanneste K."/>
            <person name="Amirebrahimi M."/>
            <person name="Brakel J."/>
            <person name="Bostroem C."/>
            <person name="Chovatia M."/>
            <person name="Grimwood J."/>
            <person name="Jenkins J.W."/>
            <person name="Jueterbock A."/>
            <person name="Mraz A."/>
            <person name="Stam W.T."/>
            <person name="Tice H."/>
            <person name="Bornberg-Bauer E."/>
            <person name="Green P.J."/>
            <person name="Pearson G.A."/>
            <person name="Procaccini G."/>
            <person name="Duarte C.M."/>
            <person name="Schmutz J."/>
            <person name="Reusch T.B.H."/>
            <person name="Van de Peer Y."/>
        </authorList>
    </citation>
    <scope>NUCLEOTIDE SEQUENCE [LARGE SCALE GENOMIC DNA]</scope>
    <source>
        <strain evidence="20">cv. Finnish</strain>
    </source>
</reference>
<sequence length="591" mass="67279">MRGGEVEASSSDSEEEGEMETLITRNGMNPTTPNHRSFPPICVRNDQNSTFEIEDRNSRIRDGFLSFRKKILIVALCISALVVFVYFFVDLDGISLSSLQKSASGFESFPNERMREAELRSLSLLRDQNLGLLLLWNRTFVNQNSNLSSNSSSSVDVNGEKSHLSPTTTVISMEEFRSVLLKQIKTNKEIQEVLLSTHRGKNASSDGLDVNNDDLSFMADVCRKKDWPKEKKTIEWNPKKDKYLFAICVSGQMTNHLICLEKHMFFAALLNRVLILPSNKFDYQYDRVIDVDHINDCFGRKVVMQFEEFESMKKDKMRIDKFICYIAHPPCFVDEEHAKKLRGLGLSLPMLQAAWPEDDAKPDKQRKRVVGDITSRFACEDEVLAIGDTFYADVDEDWLKQPGGPLSHKCKSAIQPNQLITQTADRFIQTFLGRNYIALHFRRHGFLKFCNVKEESCFFPIPQAAECILRVVEKANAPVIYLSTDAAESETSLLQSLVVLNERSIPLVKRPSHTSLEKWDALLFRQHLMGDNQVDAMLDKTICAKSAVFIGSSGSTFTEDIFRLRKDWGSASVCDEYMCQDQQPNFIASEE</sequence>
<evidence type="ECO:0000256" key="16">
    <source>
        <dbReference type="ARBA" id="ARBA00030350"/>
    </source>
</evidence>
<dbReference type="GO" id="GO:0016020">
    <property type="term" value="C:membrane"/>
    <property type="evidence" value="ECO:0007669"/>
    <property type="project" value="UniProtKB-SubCell"/>
</dbReference>
<keyword evidence="6 19" id="KW-0808">Transferase</keyword>
<keyword evidence="13" id="KW-0119">Carbohydrate metabolism</keyword>
<name>A0A0K9P5D6_ZOSMR</name>
<dbReference type="OrthoDB" id="422368at2759"/>
<evidence type="ECO:0000256" key="5">
    <source>
        <dbReference type="ARBA" id="ARBA00022676"/>
    </source>
</evidence>
<dbReference type="GO" id="GO:0046922">
    <property type="term" value="F:peptide-O-fucosyltransferase activity"/>
    <property type="evidence" value="ECO:0000318"/>
    <property type="project" value="GO_Central"/>
</dbReference>
<evidence type="ECO:0000256" key="2">
    <source>
        <dbReference type="ARBA" id="ARBA00004240"/>
    </source>
</evidence>
<keyword evidence="11" id="KW-0325">Glycoprotein</keyword>
<dbReference type="Pfam" id="PF10250">
    <property type="entry name" value="O-FucT"/>
    <property type="match status" value="1"/>
</dbReference>
<evidence type="ECO:0000313" key="20">
    <source>
        <dbReference type="Proteomes" id="UP000036987"/>
    </source>
</evidence>
<dbReference type="STRING" id="29655.A0A0K9P5D6"/>
<evidence type="ECO:0000256" key="7">
    <source>
        <dbReference type="ARBA" id="ARBA00022692"/>
    </source>
</evidence>
<dbReference type="GO" id="GO:0006004">
    <property type="term" value="P:fucose metabolic process"/>
    <property type="evidence" value="ECO:0007669"/>
    <property type="project" value="UniProtKB-KW"/>
</dbReference>
<feature type="region of interest" description="Disordered" evidence="17">
    <location>
        <begin position="1"/>
        <end position="40"/>
    </location>
</feature>
<keyword evidence="20" id="KW-1185">Reference proteome</keyword>
<evidence type="ECO:0000256" key="6">
    <source>
        <dbReference type="ARBA" id="ARBA00022679"/>
    </source>
</evidence>
<dbReference type="Proteomes" id="UP000036987">
    <property type="component" value="Unassembled WGS sequence"/>
</dbReference>
<evidence type="ECO:0000256" key="18">
    <source>
        <dbReference type="SAM" id="Phobius"/>
    </source>
</evidence>
<evidence type="ECO:0000256" key="17">
    <source>
        <dbReference type="SAM" id="MobiDB-lite"/>
    </source>
</evidence>
<proteinExistence type="inferred from homology"/>
<comment type="similarity">
    <text evidence="14">Belongs to the glycosyltransferase 68 family.</text>
</comment>
<dbReference type="AlphaFoldDB" id="A0A0K9P5D6"/>
<evidence type="ECO:0000256" key="11">
    <source>
        <dbReference type="ARBA" id="ARBA00023180"/>
    </source>
</evidence>
<evidence type="ECO:0000256" key="14">
    <source>
        <dbReference type="ARBA" id="ARBA00025803"/>
    </source>
</evidence>
<dbReference type="GO" id="GO:0005783">
    <property type="term" value="C:endoplasmic reticulum"/>
    <property type="evidence" value="ECO:0007669"/>
    <property type="project" value="UniProtKB-SubCell"/>
</dbReference>
<keyword evidence="7 18" id="KW-0812">Transmembrane</keyword>
<keyword evidence="10 18" id="KW-0472">Membrane</keyword>
<dbReference type="PANTHER" id="PTHR13398:SF0">
    <property type="entry name" value="GDP-FUCOSE PROTEIN O-FUCOSYLTRANSFERASE 2"/>
    <property type="match status" value="1"/>
</dbReference>
<keyword evidence="5 19" id="KW-0328">Glycosyltransferase</keyword>
<evidence type="ECO:0000256" key="15">
    <source>
        <dbReference type="ARBA" id="ARBA00026232"/>
    </source>
</evidence>
<dbReference type="InterPro" id="IPR045130">
    <property type="entry name" value="OFUT2-like"/>
</dbReference>
<protein>
    <recommendedName>
        <fullName evidence="15">GDP-fucose protein O-fucosyltransferase 2</fullName>
    </recommendedName>
    <alternativeName>
        <fullName evidence="16">O-fucosyltransferase family protein</fullName>
    </alternativeName>
</protein>
<feature type="compositionally biased region" description="Polar residues" evidence="17">
    <location>
        <begin position="23"/>
        <end position="35"/>
    </location>
</feature>
<evidence type="ECO:0000256" key="10">
    <source>
        <dbReference type="ARBA" id="ARBA00023136"/>
    </source>
</evidence>
<evidence type="ECO:0000256" key="1">
    <source>
        <dbReference type="ARBA" id="ARBA00004167"/>
    </source>
</evidence>
<dbReference type="InterPro" id="IPR019378">
    <property type="entry name" value="GDP-Fuc_O-FucTrfase"/>
</dbReference>
<keyword evidence="9 18" id="KW-1133">Transmembrane helix</keyword>
<dbReference type="OMA" id="ADVEQEW"/>
<evidence type="ECO:0000256" key="8">
    <source>
        <dbReference type="ARBA" id="ARBA00022824"/>
    </source>
</evidence>
<dbReference type="Gene3D" id="3.40.50.11350">
    <property type="match status" value="1"/>
</dbReference>
<evidence type="ECO:0000313" key="19">
    <source>
        <dbReference type="EMBL" id="KMZ64241.1"/>
    </source>
</evidence>
<gene>
    <name evidence="19" type="ORF">ZOSMA_37G01240</name>
</gene>
<dbReference type="CDD" id="cd11296">
    <property type="entry name" value="O-FucT_like"/>
    <property type="match status" value="1"/>
</dbReference>
<accession>A0A0K9P5D6</accession>
<dbReference type="FunFam" id="3.40.50.11350:FF:000005">
    <property type="entry name" value="O-fucosyltransferase family protein"/>
    <property type="match status" value="1"/>
</dbReference>
<evidence type="ECO:0000256" key="4">
    <source>
        <dbReference type="ARBA" id="ARBA00007737"/>
    </source>
</evidence>
<keyword evidence="8" id="KW-0256">Endoplasmic reticulum</keyword>
<dbReference type="EMBL" id="LFYR01001173">
    <property type="protein sequence ID" value="KMZ64241.1"/>
    <property type="molecule type" value="Genomic_DNA"/>
</dbReference>
<evidence type="ECO:0000256" key="3">
    <source>
        <dbReference type="ARBA" id="ARBA00004922"/>
    </source>
</evidence>
<comment type="pathway">
    <text evidence="3">Protein modification; protein glycosylation.</text>
</comment>
<feature type="transmembrane region" description="Helical" evidence="18">
    <location>
        <begin position="71"/>
        <end position="89"/>
    </location>
</feature>
<evidence type="ECO:0000256" key="12">
    <source>
        <dbReference type="ARBA" id="ARBA00023253"/>
    </source>
</evidence>
<feature type="compositionally biased region" description="Low complexity" evidence="17">
    <location>
        <begin position="1"/>
        <end position="11"/>
    </location>
</feature>
<evidence type="ECO:0000256" key="13">
    <source>
        <dbReference type="ARBA" id="ARBA00023277"/>
    </source>
</evidence>
<evidence type="ECO:0000256" key="9">
    <source>
        <dbReference type="ARBA" id="ARBA00022989"/>
    </source>
</evidence>
<comment type="subcellular location">
    <subcellularLocation>
        <location evidence="2">Endoplasmic reticulum</location>
    </subcellularLocation>
    <subcellularLocation>
        <location evidence="1">Membrane</location>
        <topology evidence="1">Single-pass membrane protein</topology>
    </subcellularLocation>
</comment>
<dbReference type="PANTHER" id="PTHR13398">
    <property type="entry name" value="GDP-FUCOSE PROTEIN O-FUCOSYLTRANSFERASE 2"/>
    <property type="match status" value="1"/>
</dbReference>
<comment type="caution">
    <text evidence="19">The sequence shown here is derived from an EMBL/GenBank/DDBJ whole genome shotgun (WGS) entry which is preliminary data.</text>
</comment>
<keyword evidence="12" id="KW-0294">Fucose metabolism</keyword>
<comment type="similarity">
    <text evidence="4">Belongs to the glycosyltransferase GT106 family.</text>
</comment>